<dbReference type="RefSeq" id="WP_072920670.1">
    <property type="nucleotide sequence ID" value="NZ_FRDM01000038.1"/>
</dbReference>
<dbReference type="Proteomes" id="UP000184428">
    <property type="component" value="Unassembled WGS sequence"/>
</dbReference>
<dbReference type="Pfam" id="PF08734">
    <property type="entry name" value="GYD"/>
    <property type="match status" value="1"/>
</dbReference>
<organism evidence="1 2">
    <name type="scientific">Geodermatophilus obscurus</name>
    <dbReference type="NCBI Taxonomy" id="1861"/>
    <lineage>
        <taxon>Bacteria</taxon>
        <taxon>Bacillati</taxon>
        <taxon>Actinomycetota</taxon>
        <taxon>Actinomycetes</taxon>
        <taxon>Geodermatophilales</taxon>
        <taxon>Geodermatophilaceae</taxon>
        <taxon>Geodermatophilus</taxon>
    </lineage>
</organism>
<reference evidence="1 2" key="1">
    <citation type="submission" date="2016-12" db="EMBL/GenBank/DDBJ databases">
        <authorList>
            <person name="Song W.-J."/>
            <person name="Kurnit D.M."/>
        </authorList>
    </citation>
    <scope>NUCLEOTIDE SEQUENCE [LARGE SCALE GENOMIC DNA]</scope>
    <source>
        <strain evidence="1 2">DSM 43162</strain>
    </source>
</reference>
<name>A0A1M7UYE2_9ACTN</name>
<dbReference type="InterPro" id="IPR014845">
    <property type="entry name" value="GYD/TTHA1554"/>
</dbReference>
<proteinExistence type="predicted"/>
<evidence type="ECO:0000313" key="1">
    <source>
        <dbReference type="EMBL" id="SHN87940.1"/>
    </source>
</evidence>
<accession>A0A1M7UYE2</accession>
<sequence length="106" mass="11126">MPRFLVIARYEAQGARAVMAAGGSARRSAFEHAVLDLEGRLESFDFALGADDVYAVVDLPDTAAAAALSLTISGGGVATVRTVVLLTPEEVDRAARLHPDYAPGLR</sequence>
<dbReference type="OrthoDB" id="9796147at2"/>
<gene>
    <name evidence="1" type="ORF">SAMN05660350_04282</name>
</gene>
<dbReference type="EMBL" id="FRDM01000038">
    <property type="protein sequence ID" value="SHN87940.1"/>
    <property type="molecule type" value="Genomic_DNA"/>
</dbReference>
<dbReference type="AlphaFoldDB" id="A0A1M7UYE2"/>
<protein>
    <submittedName>
        <fullName evidence="1">GYD domain-containing protein</fullName>
    </submittedName>
</protein>
<evidence type="ECO:0000313" key="2">
    <source>
        <dbReference type="Proteomes" id="UP000184428"/>
    </source>
</evidence>